<proteinExistence type="predicted"/>
<dbReference type="Proteomes" id="UP000281993">
    <property type="component" value="Segment"/>
</dbReference>
<keyword evidence="2" id="KW-1185">Reference proteome</keyword>
<dbReference type="EMBL" id="MH825712">
    <property type="protein sequence ID" value="AYD87330.1"/>
    <property type="molecule type" value="Genomic_DNA"/>
</dbReference>
<evidence type="ECO:0000313" key="2">
    <source>
        <dbReference type="Proteomes" id="UP000281993"/>
    </source>
</evidence>
<evidence type="ECO:0000313" key="1">
    <source>
        <dbReference type="EMBL" id="AYD87330.1"/>
    </source>
</evidence>
<protein>
    <recommendedName>
        <fullName evidence="3">DUF1643 domain-containing protein</fullName>
    </recommendedName>
</protein>
<dbReference type="InterPro" id="IPR012441">
    <property type="entry name" value="DUF1643"/>
</dbReference>
<gene>
    <name evidence="1" type="primary">28</name>
    <name evidence="1" type="ORF">SEA_VALENTINIPUFF_28</name>
</gene>
<name>A0A386KQ23_9CAUD</name>
<reference evidence="1 2" key="1">
    <citation type="submission" date="2018-08" db="EMBL/GenBank/DDBJ databases">
        <authorList>
            <person name="Preder H."/>
            <person name="Servin-Meza L.A."/>
            <person name="Bonilla J.A."/>
            <person name="Klyczek K."/>
            <person name="Garlena R.A."/>
            <person name="Russell D.A."/>
            <person name="Pope W.H."/>
            <person name="Jacobs-Sera D."/>
            <person name="Hatfull G.F."/>
        </authorList>
    </citation>
    <scope>NUCLEOTIDE SEQUENCE [LARGE SCALE GENOMIC DNA]</scope>
</reference>
<dbReference type="Pfam" id="PF07799">
    <property type="entry name" value="DUF1643"/>
    <property type="match status" value="1"/>
</dbReference>
<accession>A0A386KQ23</accession>
<organism evidence="1 2">
    <name type="scientific">Microbacterium phage ValentiniPuff</name>
    <dbReference type="NCBI Taxonomy" id="2315705"/>
    <lineage>
        <taxon>Viruses</taxon>
        <taxon>Duplodnaviria</taxon>
        <taxon>Heunggongvirae</taxon>
        <taxon>Uroviricota</taxon>
        <taxon>Caudoviricetes</taxon>
        <taxon>Valentinivirus</taxon>
        <taxon>Valentinivirus valentinipuff</taxon>
    </lineage>
</organism>
<sequence>MADDVISDAVLSDDGRYRYLLTRQWAPPTAPQLTFVMLNPSTADASADDPTIRRCMAFARREGYGGIVVVNLFAYRATDPRRLLDVDDPIGPNNREILQSAIGLARHRVVAAWGVDGGTFGREQAIFVEHIATRHPLQELGRTKDGHPRHPLYVRGDAPLVDRTVGYA</sequence>
<evidence type="ECO:0008006" key="3">
    <source>
        <dbReference type="Google" id="ProtNLM"/>
    </source>
</evidence>